<dbReference type="Gene3D" id="3.40.50.620">
    <property type="entry name" value="HUPs"/>
    <property type="match status" value="1"/>
</dbReference>
<keyword evidence="16" id="KW-1185">Reference proteome</keyword>
<feature type="domain" description="Methionyl/Leucyl tRNA synthetase" evidence="13">
    <location>
        <begin position="4"/>
        <end position="396"/>
    </location>
</feature>
<gene>
    <name evidence="12" type="primary">metG</name>
    <name evidence="15" type="ordered locus">Hoch_1838</name>
</gene>
<dbReference type="GO" id="GO:0005524">
    <property type="term" value="F:ATP binding"/>
    <property type="evidence" value="ECO:0007669"/>
    <property type="project" value="UniProtKB-UniRule"/>
</dbReference>
<dbReference type="CDD" id="cd00814">
    <property type="entry name" value="MetRS_core"/>
    <property type="match status" value="1"/>
</dbReference>
<evidence type="ECO:0000256" key="8">
    <source>
        <dbReference type="ARBA" id="ARBA00022840"/>
    </source>
</evidence>
<dbReference type="SUPFAM" id="SSF47323">
    <property type="entry name" value="Anticodon-binding domain of a subclass of class I aminoacyl-tRNA synthetases"/>
    <property type="match status" value="1"/>
</dbReference>
<dbReference type="Pfam" id="PF09334">
    <property type="entry name" value="tRNA-synt_1g"/>
    <property type="match status" value="1"/>
</dbReference>
<evidence type="ECO:0000256" key="4">
    <source>
        <dbReference type="ARBA" id="ARBA00022490"/>
    </source>
</evidence>
<dbReference type="InterPro" id="IPR033911">
    <property type="entry name" value="MetRS_core"/>
</dbReference>
<feature type="short sequence motif" description="'HIGH' region" evidence="12">
    <location>
        <begin position="10"/>
        <end position="20"/>
    </location>
</feature>
<dbReference type="Gene3D" id="2.20.28.20">
    <property type="entry name" value="Methionyl-tRNA synthetase, Zn-domain"/>
    <property type="match status" value="1"/>
</dbReference>
<dbReference type="OrthoDB" id="9810191at2"/>
<evidence type="ECO:0000256" key="9">
    <source>
        <dbReference type="ARBA" id="ARBA00022917"/>
    </source>
</evidence>
<keyword evidence="5 12" id="KW-0436">Ligase</keyword>
<dbReference type="HAMAP" id="MF_00098">
    <property type="entry name" value="Met_tRNA_synth_type1"/>
    <property type="match status" value="1"/>
</dbReference>
<comment type="subunit">
    <text evidence="12">Monomer.</text>
</comment>
<dbReference type="FunFam" id="2.20.28.20:FF:000001">
    <property type="entry name" value="Methionine--tRNA ligase"/>
    <property type="match status" value="1"/>
</dbReference>
<evidence type="ECO:0000256" key="3">
    <source>
        <dbReference type="ARBA" id="ARBA00008258"/>
    </source>
</evidence>
<dbReference type="GO" id="GO:0017101">
    <property type="term" value="C:aminoacyl-tRNA synthetase multienzyme complex"/>
    <property type="evidence" value="ECO:0007669"/>
    <property type="project" value="TreeGrafter"/>
</dbReference>
<comment type="cofactor">
    <cofactor evidence="12">
        <name>Zn(2+)</name>
        <dbReference type="ChEBI" id="CHEBI:29105"/>
    </cofactor>
    <text evidence="12">Binds 1 zinc ion per subunit.</text>
</comment>
<comment type="subcellular location">
    <subcellularLocation>
        <location evidence="2 12">Cytoplasm</location>
    </subcellularLocation>
</comment>
<dbReference type="GO" id="GO:0004825">
    <property type="term" value="F:methionine-tRNA ligase activity"/>
    <property type="evidence" value="ECO:0007669"/>
    <property type="project" value="UniProtKB-UniRule"/>
</dbReference>
<keyword evidence="10 12" id="KW-0030">Aminoacyl-tRNA synthetase</keyword>
<evidence type="ECO:0000256" key="11">
    <source>
        <dbReference type="ARBA" id="ARBA00047364"/>
    </source>
</evidence>
<dbReference type="InterPro" id="IPR041872">
    <property type="entry name" value="Anticodon_Met"/>
</dbReference>
<organism evidence="15 16">
    <name type="scientific">Haliangium ochraceum (strain DSM 14365 / JCM 11303 / SMP-2)</name>
    <dbReference type="NCBI Taxonomy" id="502025"/>
    <lineage>
        <taxon>Bacteria</taxon>
        <taxon>Pseudomonadati</taxon>
        <taxon>Myxococcota</taxon>
        <taxon>Polyangia</taxon>
        <taxon>Haliangiales</taxon>
        <taxon>Kofleriaceae</taxon>
        <taxon>Haliangium</taxon>
    </lineage>
</organism>
<dbReference type="STRING" id="502025.Hoch_1838"/>
<dbReference type="GO" id="GO:0046872">
    <property type="term" value="F:metal ion binding"/>
    <property type="evidence" value="ECO:0007669"/>
    <property type="project" value="UniProtKB-KW"/>
</dbReference>
<dbReference type="KEGG" id="hoh:Hoch_1838"/>
<comment type="similarity">
    <text evidence="3 12">Belongs to the class-I aminoacyl-tRNA synthetase family. MetG type 1 subfamily.</text>
</comment>
<keyword evidence="9 12" id="KW-0648">Protein biosynthesis</keyword>
<feature type="short sequence motif" description="'KMSKS' region" evidence="12">
    <location>
        <begin position="332"/>
        <end position="336"/>
    </location>
</feature>
<dbReference type="PRINTS" id="PR01041">
    <property type="entry name" value="TRNASYNTHMET"/>
</dbReference>
<dbReference type="Proteomes" id="UP000001880">
    <property type="component" value="Chromosome"/>
</dbReference>
<dbReference type="HOGENOM" id="CLU_009710_1_2_7"/>
<feature type="domain" description="Methionyl-tRNA synthetase anticodon-binding" evidence="14">
    <location>
        <begin position="407"/>
        <end position="556"/>
    </location>
</feature>
<accession>D0LY31</accession>
<protein>
    <recommendedName>
        <fullName evidence="12">Methionine--tRNA ligase</fullName>
        <ecNumber evidence="12">6.1.1.10</ecNumber>
    </recommendedName>
    <alternativeName>
        <fullName evidence="12">Methionyl-tRNA synthetase</fullName>
        <shortName evidence="12">MetRS</shortName>
    </alternativeName>
</protein>
<dbReference type="NCBIfam" id="TIGR00398">
    <property type="entry name" value="metG"/>
    <property type="match status" value="1"/>
</dbReference>
<dbReference type="EMBL" id="CP001804">
    <property type="protein sequence ID" value="ACY14386.1"/>
    <property type="molecule type" value="Genomic_DNA"/>
</dbReference>
<keyword evidence="4 12" id="KW-0963">Cytoplasm</keyword>
<dbReference type="Gene3D" id="1.10.730.10">
    <property type="entry name" value="Isoleucyl-tRNA Synthetase, Domain 1"/>
    <property type="match status" value="1"/>
</dbReference>
<evidence type="ECO:0000256" key="7">
    <source>
        <dbReference type="ARBA" id="ARBA00022833"/>
    </source>
</evidence>
<dbReference type="SUPFAM" id="SSF57770">
    <property type="entry name" value="Methionyl-tRNA synthetase (MetRS), Zn-domain"/>
    <property type="match status" value="1"/>
</dbReference>
<dbReference type="InterPro" id="IPR023458">
    <property type="entry name" value="Met-tRNA_ligase_1"/>
</dbReference>
<feature type="binding site" evidence="12">
    <location>
        <position position="145"/>
    </location>
    <ligand>
        <name>Zn(2+)</name>
        <dbReference type="ChEBI" id="CHEBI:29105"/>
    </ligand>
</feature>
<dbReference type="PANTHER" id="PTHR45765:SF1">
    <property type="entry name" value="METHIONINE--TRNA LIGASE, CYTOPLASMIC"/>
    <property type="match status" value="1"/>
</dbReference>
<dbReference type="GO" id="GO:0006431">
    <property type="term" value="P:methionyl-tRNA aminoacylation"/>
    <property type="evidence" value="ECO:0007669"/>
    <property type="project" value="UniProtKB-UniRule"/>
</dbReference>
<dbReference type="EC" id="6.1.1.10" evidence="12"/>
<feature type="binding site" evidence="12">
    <location>
        <position position="335"/>
    </location>
    <ligand>
        <name>ATP</name>
        <dbReference type="ChEBI" id="CHEBI:30616"/>
    </ligand>
</feature>
<feature type="binding site" evidence="12">
    <location>
        <position position="155"/>
    </location>
    <ligand>
        <name>Zn(2+)</name>
        <dbReference type="ChEBI" id="CHEBI:29105"/>
    </ligand>
</feature>
<dbReference type="SUPFAM" id="SSF52374">
    <property type="entry name" value="Nucleotidylyl transferase"/>
    <property type="match status" value="1"/>
</dbReference>
<dbReference type="InterPro" id="IPR009080">
    <property type="entry name" value="tRNAsynth_Ia_anticodon-bd"/>
</dbReference>
<reference evidence="15 16" key="1">
    <citation type="journal article" date="2010" name="Stand. Genomic Sci.">
        <title>Complete genome sequence of Haliangium ochraceum type strain (SMP-2).</title>
        <authorList>
            <consortium name="US DOE Joint Genome Institute (JGI-PGF)"/>
            <person name="Ivanova N."/>
            <person name="Daum C."/>
            <person name="Lang E."/>
            <person name="Abt B."/>
            <person name="Kopitz M."/>
            <person name="Saunders E."/>
            <person name="Lapidus A."/>
            <person name="Lucas S."/>
            <person name="Glavina Del Rio T."/>
            <person name="Nolan M."/>
            <person name="Tice H."/>
            <person name="Copeland A."/>
            <person name="Cheng J.F."/>
            <person name="Chen F."/>
            <person name="Bruce D."/>
            <person name="Goodwin L."/>
            <person name="Pitluck S."/>
            <person name="Mavromatis K."/>
            <person name="Pati A."/>
            <person name="Mikhailova N."/>
            <person name="Chen A."/>
            <person name="Palaniappan K."/>
            <person name="Land M."/>
            <person name="Hauser L."/>
            <person name="Chang Y.J."/>
            <person name="Jeffries C.D."/>
            <person name="Detter J.C."/>
            <person name="Brettin T."/>
            <person name="Rohde M."/>
            <person name="Goker M."/>
            <person name="Bristow J."/>
            <person name="Markowitz V."/>
            <person name="Eisen J.A."/>
            <person name="Hugenholtz P."/>
            <person name="Kyrpides N.C."/>
            <person name="Klenk H.P."/>
        </authorList>
    </citation>
    <scope>NUCLEOTIDE SEQUENCE [LARGE SCALE GENOMIC DNA]</scope>
    <source>
        <strain evidence="16">DSM 14365 / CIP 107738 / JCM 11303 / AJ 13395 / SMP-2</strain>
    </source>
</reference>
<dbReference type="InterPro" id="IPR029038">
    <property type="entry name" value="MetRS_Zn"/>
</dbReference>
<keyword evidence="8 12" id="KW-0067">ATP-binding</keyword>
<dbReference type="CDD" id="cd07957">
    <property type="entry name" value="Anticodon_Ia_Met"/>
    <property type="match status" value="1"/>
</dbReference>
<dbReference type="InterPro" id="IPR014729">
    <property type="entry name" value="Rossmann-like_a/b/a_fold"/>
</dbReference>
<evidence type="ECO:0000313" key="15">
    <source>
        <dbReference type="EMBL" id="ACY14386.1"/>
    </source>
</evidence>
<keyword evidence="6 12" id="KW-0547">Nucleotide-binding</keyword>
<evidence type="ECO:0000256" key="5">
    <source>
        <dbReference type="ARBA" id="ARBA00022598"/>
    </source>
</evidence>
<dbReference type="InterPro" id="IPR015413">
    <property type="entry name" value="Methionyl/Leucyl_tRNA_Synth"/>
</dbReference>
<dbReference type="InterPro" id="IPR014758">
    <property type="entry name" value="Met-tRNA_synth"/>
</dbReference>
<comment type="catalytic activity">
    <reaction evidence="11 12">
        <text>tRNA(Met) + L-methionine + ATP = L-methionyl-tRNA(Met) + AMP + diphosphate</text>
        <dbReference type="Rhea" id="RHEA:13481"/>
        <dbReference type="Rhea" id="RHEA-COMP:9667"/>
        <dbReference type="Rhea" id="RHEA-COMP:9698"/>
        <dbReference type="ChEBI" id="CHEBI:30616"/>
        <dbReference type="ChEBI" id="CHEBI:33019"/>
        <dbReference type="ChEBI" id="CHEBI:57844"/>
        <dbReference type="ChEBI" id="CHEBI:78442"/>
        <dbReference type="ChEBI" id="CHEBI:78530"/>
        <dbReference type="ChEBI" id="CHEBI:456215"/>
        <dbReference type="EC" id="6.1.1.10"/>
    </reaction>
</comment>
<proteinExistence type="inferred from homology"/>
<dbReference type="Pfam" id="PF19303">
    <property type="entry name" value="Anticodon_3"/>
    <property type="match status" value="1"/>
</dbReference>
<evidence type="ECO:0000313" key="16">
    <source>
        <dbReference type="Proteomes" id="UP000001880"/>
    </source>
</evidence>
<keyword evidence="7 12" id="KW-0862">Zinc</keyword>
<evidence type="ECO:0000256" key="6">
    <source>
        <dbReference type="ARBA" id="ARBA00022741"/>
    </source>
</evidence>
<keyword evidence="12" id="KW-0479">Metal-binding</keyword>
<evidence type="ECO:0000259" key="13">
    <source>
        <dbReference type="Pfam" id="PF09334"/>
    </source>
</evidence>
<dbReference type="eggNOG" id="COG0143">
    <property type="taxonomic scope" value="Bacteria"/>
</dbReference>
<evidence type="ECO:0000256" key="1">
    <source>
        <dbReference type="ARBA" id="ARBA00003314"/>
    </source>
</evidence>
<dbReference type="RefSeq" id="WP_012826994.1">
    <property type="nucleotide sequence ID" value="NC_013440.1"/>
</dbReference>
<sequence length="557" mass="62455">MKTLITAGLPYINGIKHLGNLVGSMLPADVYARFLRQEGDEVLYVCATDEHGVPAELAAHEAGQPVEAFCEAQHQIQADIYRRFGIAFDYFGRSSAPSNHELTREIFSQLADNGFIEKRATQQVYSLDDQRYLPDRYVIGTCPRCGYEAARGDQCESCTTLLDPTDLIEPRSAVSGSTKLEVRSTEHLYLLLSKLEPTVKDWVEEQGQWPPLTRQVAGKWLGEGLRDRCITRNLAWGVDVPGEEELVFYVWFDAPIGYIAATRDWAESSGQPDAWKAYWQDATDVHYVQFMGKDNLPFHTIMFPAMLMGASSSWNLPDQIKGLHWLNYYGGKFSTSQKRGVFSDAALELFPADYWRYALMAQIPETSDSTFTWEMFASAVNKDLASVLGNFVNRVLRFTRSKFGETLPEGGSPGPAEAALQEECEAQVKLFRASMRALEFRRAMQALRKLWTIGNTYIDTEAPWAAIKTDRDRAAVVIRTCFNLLRLYGVSAQPIMPTLSASVLDALQLSDAERSGHAGEHVDLSLLGPGRPFEAIPPLVTQIDDDRLEELKQRFGC</sequence>
<evidence type="ECO:0000256" key="2">
    <source>
        <dbReference type="ARBA" id="ARBA00004496"/>
    </source>
</evidence>
<name>D0LY31_HALO1</name>
<dbReference type="GO" id="GO:0005829">
    <property type="term" value="C:cytosol"/>
    <property type="evidence" value="ECO:0007669"/>
    <property type="project" value="TreeGrafter"/>
</dbReference>
<evidence type="ECO:0000259" key="14">
    <source>
        <dbReference type="Pfam" id="PF19303"/>
    </source>
</evidence>
<dbReference type="PANTHER" id="PTHR45765">
    <property type="entry name" value="METHIONINE--TRNA LIGASE"/>
    <property type="match status" value="1"/>
</dbReference>
<evidence type="ECO:0000256" key="12">
    <source>
        <dbReference type="HAMAP-Rule" id="MF_00098"/>
    </source>
</evidence>
<feature type="binding site" evidence="12">
    <location>
        <position position="142"/>
    </location>
    <ligand>
        <name>Zn(2+)</name>
        <dbReference type="ChEBI" id="CHEBI:29105"/>
    </ligand>
</feature>
<comment type="function">
    <text evidence="1 12">Is required not only for elongation of protein synthesis but also for the initiation of all mRNA translation through initiator tRNA(fMet) aminoacylation.</text>
</comment>
<dbReference type="AlphaFoldDB" id="D0LY31"/>
<evidence type="ECO:0000256" key="10">
    <source>
        <dbReference type="ARBA" id="ARBA00023146"/>
    </source>
</evidence>
<feature type="binding site" evidence="12">
    <location>
        <position position="158"/>
    </location>
    <ligand>
        <name>Zn(2+)</name>
        <dbReference type="ChEBI" id="CHEBI:29105"/>
    </ligand>
</feature>